<dbReference type="RefSeq" id="WP_041900235.1">
    <property type="nucleotide sequence ID" value="NZ_CP010086.2"/>
</dbReference>
<evidence type="ECO:0000313" key="8">
    <source>
        <dbReference type="Proteomes" id="UP000031866"/>
    </source>
</evidence>
<dbReference type="Pfam" id="PF02302">
    <property type="entry name" value="PTS_IIB"/>
    <property type="match status" value="1"/>
</dbReference>
<dbReference type="STRING" id="1520.LF65_05222"/>
<evidence type="ECO:0000256" key="5">
    <source>
        <dbReference type="ARBA" id="ARBA00022683"/>
    </source>
</evidence>
<dbReference type="AlphaFoldDB" id="A0A0B5QU52"/>
<evidence type="ECO:0000256" key="2">
    <source>
        <dbReference type="ARBA" id="ARBA00022553"/>
    </source>
</evidence>
<evidence type="ECO:0000313" key="7">
    <source>
        <dbReference type="EMBL" id="AJH01747.1"/>
    </source>
</evidence>
<dbReference type="OrthoDB" id="9808134at2"/>
<dbReference type="InterPro" id="IPR003501">
    <property type="entry name" value="PTS_EIIB_2/3"/>
</dbReference>
<proteinExistence type="predicted"/>
<evidence type="ECO:0000256" key="1">
    <source>
        <dbReference type="ARBA" id="ARBA00022448"/>
    </source>
</evidence>
<keyword evidence="6" id="KW-0418">Kinase</keyword>
<reference evidence="8" key="1">
    <citation type="submission" date="2014-12" db="EMBL/GenBank/DDBJ databases">
        <title>Genome sequence of Clostridium beijerinckii strain 59B.</title>
        <authorList>
            <person name="Little G.T."/>
            <person name="Minton N.P."/>
        </authorList>
    </citation>
    <scope>NUCLEOTIDE SEQUENCE [LARGE SCALE GENOMIC DNA]</scope>
    <source>
        <strain evidence="8">59B</strain>
    </source>
</reference>
<dbReference type="GO" id="GO:0016301">
    <property type="term" value="F:kinase activity"/>
    <property type="evidence" value="ECO:0007669"/>
    <property type="project" value="UniProtKB-KW"/>
</dbReference>
<keyword evidence="4" id="KW-0808">Transferase</keyword>
<dbReference type="PROSITE" id="PS51100">
    <property type="entry name" value="PTS_EIIB_TYPE_3"/>
    <property type="match status" value="1"/>
</dbReference>
<dbReference type="InterPro" id="IPR051819">
    <property type="entry name" value="PTS_sugar-specific_EIIB"/>
</dbReference>
<dbReference type="Gene3D" id="3.40.50.2300">
    <property type="match status" value="1"/>
</dbReference>
<organism evidence="7 8">
    <name type="scientific">Clostridium beijerinckii</name>
    <name type="common">Clostridium MP</name>
    <dbReference type="NCBI Taxonomy" id="1520"/>
    <lineage>
        <taxon>Bacteria</taxon>
        <taxon>Bacillati</taxon>
        <taxon>Bacillota</taxon>
        <taxon>Clostridia</taxon>
        <taxon>Eubacteriales</taxon>
        <taxon>Clostridiaceae</taxon>
        <taxon>Clostridium</taxon>
    </lineage>
</organism>
<name>A0A0B5QU52_CLOBE</name>
<accession>A0A0B5QU52</accession>
<dbReference type="InterPro" id="IPR036095">
    <property type="entry name" value="PTS_EIIB-like_sf"/>
</dbReference>
<dbReference type="GO" id="GO:0008982">
    <property type="term" value="F:protein-N(PI)-phosphohistidine-sugar phosphotransferase activity"/>
    <property type="evidence" value="ECO:0007669"/>
    <property type="project" value="InterPro"/>
</dbReference>
<keyword evidence="5" id="KW-0598">Phosphotransferase system</keyword>
<dbReference type="Proteomes" id="UP000031866">
    <property type="component" value="Chromosome"/>
</dbReference>
<sequence length="102" mass="10968">MMKIRLFCAAGMSTSLLVSKMKDAAKVKGVEVDIEAFPEGQMDKHLDNVNVALLGPQVGYTLGKAKNICEPLGIPVDVIPMVDYGMMNGAKVLEFALNLANK</sequence>
<keyword evidence="1" id="KW-0813">Transport</keyword>
<evidence type="ECO:0000256" key="3">
    <source>
        <dbReference type="ARBA" id="ARBA00022597"/>
    </source>
</evidence>
<dbReference type="InterPro" id="IPR013012">
    <property type="entry name" value="PTS_EIIB_3"/>
</dbReference>
<dbReference type="KEGG" id="cbei:LF65_05222"/>
<dbReference type="SUPFAM" id="SSF52794">
    <property type="entry name" value="PTS system IIB component-like"/>
    <property type="match status" value="1"/>
</dbReference>
<evidence type="ECO:0000256" key="4">
    <source>
        <dbReference type="ARBA" id="ARBA00022679"/>
    </source>
</evidence>
<dbReference type="PANTHER" id="PTHR34581:SF2">
    <property type="entry name" value="PTS SYSTEM N,N'-DIACETYLCHITOBIOSE-SPECIFIC EIIB COMPONENT"/>
    <property type="match status" value="1"/>
</dbReference>
<gene>
    <name evidence="7" type="ORF">LF65_05222</name>
</gene>
<keyword evidence="3 7" id="KW-0762">Sugar transport</keyword>
<dbReference type="GO" id="GO:0009401">
    <property type="term" value="P:phosphoenolpyruvate-dependent sugar phosphotransferase system"/>
    <property type="evidence" value="ECO:0007669"/>
    <property type="project" value="UniProtKB-KW"/>
</dbReference>
<protein>
    <submittedName>
        <fullName evidence="7">PTS sugar transporter subunit IIB</fullName>
    </submittedName>
</protein>
<evidence type="ECO:0000256" key="6">
    <source>
        <dbReference type="ARBA" id="ARBA00022777"/>
    </source>
</evidence>
<dbReference type="EMBL" id="CP010086">
    <property type="protein sequence ID" value="AJH01747.1"/>
    <property type="molecule type" value="Genomic_DNA"/>
</dbReference>
<dbReference type="CDD" id="cd05564">
    <property type="entry name" value="PTS_IIB_chitobiose_lichenan"/>
    <property type="match status" value="1"/>
</dbReference>
<keyword evidence="2" id="KW-0597">Phosphoprotein</keyword>
<dbReference type="PANTHER" id="PTHR34581">
    <property type="entry name" value="PTS SYSTEM N,N'-DIACETYLCHITOBIOSE-SPECIFIC EIIB COMPONENT"/>
    <property type="match status" value="1"/>
</dbReference>